<feature type="transmembrane region" description="Helical" evidence="7">
    <location>
        <begin position="134"/>
        <end position="151"/>
    </location>
</feature>
<reference evidence="8" key="1">
    <citation type="submission" date="2020-10" db="EMBL/GenBank/DDBJ databases">
        <authorList>
            <person name="Gilroy R."/>
        </authorList>
    </citation>
    <scope>NUCLEOTIDE SEQUENCE</scope>
    <source>
        <strain evidence="8">ChiW16-3235</strain>
    </source>
</reference>
<name>A0A9D1J9H9_9FIRM</name>
<dbReference type="Pfam" id="PF01554">
    <property type="entry name" value="MatE"/>
    <property type="match status" value="2"/>
</dbReference>
<evidence type="ECO:0000256" key="6">
    <source>
        <dbReference type="ARBA" id="ARBA00023136"/>
    </source>
</evidence>
<dbReference type="Proteomes" id="UP000823913">
    <property type="component" value="Unassembled WGS sequence"/>
</dbReference>
<keyword evidence="4 7" id="KW-0812">Transmembrane</keyword>
<dbReference type="PANTHER" id="PTHR43823">
    <property type="entry name" value="SPORULATION PROTEIN YKVU"/>
    <property type="match status" value="1"/>
</dbReference>
<evidence type="ECO:0000313" key="9">
    <source>
        <dbReference type="Proteomes" id="UP000823913"/>
    </source>
</evidence>
<feature type="transmembrane region" description="Helical" evidence="7">
    <location>
        <begin position="92"/>
        <end position="114"/>
    </location>
</feature>
<organism evidence="8 9">
    <name type="scientific">Candidatus Coproplasma avicola</name>
    <dbReference type="NCBI Taxonomy" id="2840744"/>
    <lineage>
        <taxon>Bacteria</taxon>
        <taxon>Bacillati</taxon>
        <taxon>Bacillota</taxon>
        <taxon>Clostridia</taxon>
        <taxon>Eubacteriales</taxon>
        <taxon>Candidatus Coproplasma</taxon>
    </lineage>
</organism>
<keyword evidence="2" id="KW-0813">Transport</keyword>
<keyword evidence="6 7" id="KW-0472">Membrane</keyword>
<sequence>MDQSFMKEKPILSLVLRMSLPMVISMLVNSLYNIVDSIFVAQVSENAMTALSLVFPLQNLANAVGIGFGVGINAAVAYYLGAGNERAANRSATVGLILSLVHGVILAALCAALIQPFLSLFTQSQPVIDYGLEYFYTVIAFSPVLTASMALEKILQATGKMKTTMFCMAIGAIVNIILDPLFISGAGFIPAMGVFGAALATGIGQTISLLSYVVVFIKIKIPVRFRLERNCGEKICRRLYFVGIPASLNLALPSFMITALNAILSAYAEANVLILGAYYKLQTFIYFTVSGIVQGIRPLAGYNMGAGRRDRVIKIFKVTLVLSLVVMAVGTLLCLAIPSQLMGLFTQSGQTTEAGAMALRIISAGFIVSALSVVISGLFEGLGKGMPSLVISLLRYVAIIPIALFLSLVCGAIGVWNAFWVTEIISAAVSLILLRSYFFRQRNED</sequence>
<dbReference type="InterPro" id="IPR051327">
    <property type="entry name" value="MATE_MepA_subfamily"/>
</dbReference>
<comment type="caution">
    <text evidence="8">The sequence shown here is derived from an EMBL/GenBank/DDBJ whole genome shotgun (WGS) entry which is preliminary data.</text>
</comment>
<feature type="transmembrane region" description="Helical" evidence="7">
    <location>
        <begin position="358"/>
        <end position="381"/>
    </location>
</feature>
<feature type="transmembrane region" description="Helical" evidence="7">
    <location>
        <begin position="393"/>
        <end position="414"/>
    </location>
</feature>
<accession>A0A9D1J9H9</accession>
<keyword evidence="5 7" id="KW-1133">Transmembrane helix</keyword>
<dbReference type="NCBIfam" id="TIGR00797">
    <property type="entry name" value="matE"/>
    <property type="match status" value="1"/>
</dbReference>
<dbReference type="PIRSF" id="PIRSF006603">
    <property type="entry name" value="DinF"/>
    <property type="match status" value="1"/>
</dbReference>
<evidence type="ECO:0000256" key="3">
    <source>
        <dbReference type="ARBA" id="ARBA00022475"/>
    </source>
</evidence>
<dbReference type="InterPro" id="IPR002528">
    <property type="entry name" value="MATE_fam"/>
</dbReference>
<reference evidence="8" key="2">
    <citation type="journal article" date="2021" name="PeerJ">
        <title>Extensive microbial diversity within the chicken gut microbiome revealed by metagenomics and culture.</title>
        <authorList>
            <person name="Gilroy R."/>
            <person name="Ravi A."/>
            <person name="Getino M."/>
            <person name="Pursley I."/>
            <person name="Horton D.L."/>
            <person name="Alikhan N.F."/>
            <person name="Baker D."/>
            <person name="Gharbi K."/>
            <person name="Hall N."/>
            <person name="Watson M."/>
            <person name="Adriaenssens E.M."/>
            <person name="Foster-Nyarko E."/>
            <person name="Jarju S."/>
            <person name="Secka A."/>
            <person name="Antonio M."/>
            <person name="Oren A."/>
            <person name="Chaudhuri R.R."/>
            <person name="La Ragione R."/>
            <person name="Hildebrand F."/>
            <person name="Pallen M.J."/>
        </authorList>
    </citation>
    <scope>NUCLEOTIDE SEQUENCE</scope>
    <source>
        <strain evidence="8">ChiW16-3235</strain>
    </source>
</reference>
<feature type="transmembrane region" description="Helical" evidence="7">
    <location>
        <begin position="315"/>
        <end position="338"/>
    </location>
</feature>
<evidence type="ECO:0000256" key="4">
    <source>
        <dbReference type="ARBA" id="ARBA00022692"/>
    </source>
</evidence>
<dbReference type="PANTHER" id="PTHR43823:SF3">
    <property type="entry name" value="MULTIDRUG EXPORT PROTEIN MEPA"/>
    <property type="match status" value="1"/>
</dbReference>
<dbReference type="GO" id="GO:0042910">
    <property type="term" value="F:xenobiotic transmembrane transporter activity"/>
    <property type="evidence" value="ECO:0007669"/>
    <property type="project" value="InterPro"/>
</dbReference>
<dbReference type="GO" id="GO:0005886">
    <property type="term" value="C:plasma membrane"/>
    <property type="evidence" value="ECO:0007669"/>
    <property type="project" value="UniProtKB-SubCell"/>
</dbReference>
<dbReference type="EMBL" id="DVHK01000113">
    <property type="protein sequence ID" value="HIR67508.1"/>
    <property type="molecule type" value="Genomic_DNA"/>
</dbReference>
<evidence type="ECO:0000313" key="8">
    <source>
        <dbReference type="EMBL" id="HIR67508.1"/>
    </source>
</evidence>
<protein>
    <submittedName>
        <fullName evidence="8">MATE family efflux transporter</fullName>
    </submittedName>
</protein>
<comment type="subcellular location">
    <subcellularLocation>
        <location evidence="1">Cell membrane</location>
        <topology evidence="1">Multi-pass membrane protein</topology>
    </subcellularLocation>
</comment>
<dbReference type="GO" id="GO:0015297">
    <property type="term" value="F:antiporter activity"/>
    <property type="evidence" value="ECO:0007669"/>
    <property type="project" value="InterPro"/>
</dbReference>
<evidence type="ECO:0000256" key="5">
    <source>
        <dbReference type="ARBA" id="ARBA00022989"/>
    </source>
</evidence>
<dbReference type="AlphaFoldDB" id="A0A9D1J9H9"/>
<feature type="transmembrane region" description="Helical" evidence="7">
    <location>
        <begin position="195"/>
        <end position="219"/>
    </location>
</feature>
<evidence type="ECO:0000256" key="2">
    <source>
        <dbReference type="ARBA" id="ARBA00022448"/>
    </source>
</evidence>
<feature type="transmembrane region" description="Helical" evidence="7">
    <location>
        <begin position="60"/>
        <end position="80"/>
    </location>
</feature>
<feature type="transmembrane region" description="Helical" evidence="7">
    <location>
        <begin position="420"/>
        <end position="438"/>
    </location>
</feature>
<dbReference type="InterPro" id="IPR048279">
    <property type="entry name" value="MdtK-like"/>
</dbReference>
<proteinExistence type="predicted"/>
<feature type="transmembrane region" description="Helical" evidence="7">
    <location>
        <begin position="163"/>
        <end position="189"/>
    </location>
</feature>
<feature type="transmembrane region" description="Helical" evidence="7">
    <location>
        <begin position="20"/>
        <end position="40"/>
    </location>
</feature>
<gene>
    <name evidence="8" type="ORF">IAB94_05635</name>
</gene>
<feature type="transmembrane region" description="Helical" evidence="7">
    <location>
        <begin position="239"/>
        <end position="264"/>
    </location>
</feature>
<keyword evidence="3" id="KW-1003">Cell membrane</keyword>
<feature type="transmembrane region" description="Helical" evidence="7">
    <location>
        <begin position="284"/>
        <end position="303"/>
    </location>
</feature>
<evidence type="ECO:0000256" key="1">
    <source>
        <dbReference type="ARBA" id="ARBA00004651"/>
    </source>
</evidence>
<evidence type="ECO:0000256" key="7">
    <source>
        <dbReference type="SAM" id="Phobius"/>
    </source>
</evidence>